<feature type="region of interest" description="Disordered" evidence="1">
    <location>
        <begin position="49"/>
        <end position="78"/>
    </location>
</feature>
<keyword evidence="3" id="KW-1185">Reference proteome</keyword>
<protein>
    <submittedName>
        <fullName evidence="2">Uncharacterized protein</fullName>
    </submittedName>
</protein>
<feature type="region of interest" description="Disordered" evidence="1">
    <location>
        <begin position="1"/>
        <end position="22"/>
    </location>
</feature>
<dbReference type="AlphaFoldDB" id="A0AAD3T4C4"/>
<evidence type="ECO:0000256" key="1">
    <source>
        <dbReference type="SAM" id="MobiDB-lite"/>
    </source>
</evidence>
<gene>
    <name evidence="2" type="ORF">Nepgr_024503</name>
</gene>
<dbReference type="PANTHER" id="PTHR33978">
    <property type="entry name" value="SERINE/THREONINE-KINASE"/>
    <property type="match status" value="1"/>
</dbReference>
<evidence type="ECO:0000313" key="3">
    <source>
        <dbReference type="Proteomes" id="UP001279734"/>
    </source>
</evidence>
<accession>A0AAD3T4C4</accession>
<sequence>MEKPKDRRSERNEKQSSEEKAKSLVWDCGSTLYDSFELNSFNRQLDSAISSRTMSMPHLTDQRRRDPPSPSKKQLSKLSRSLRKLLRSVFGSKRSSTSSEGYNHFRRKSGALSAIPEVTEVDYASISPEISSLVRKTASERFMASSVTGASCA</sequence>
<comment type="caution">
    <text evidence="2">The sequence shown here is derived from an EMBL/GenBank/DDBJ whole genome shotgun (WGS) entry which is preliminary data.</text>
</comment>
<dbReference type="Proteomes" id="UP001279734">
    <property type="component" value="Unassembled WGS sequence"/>
</dbReference>
<reference evidence="2" key="1">
    <citation type="submission" date="2023-05" db="EMBL/GenBank/DDBJ databases">
        <title>Nepenthes gracilis genome sequencing.</title>
        <authorList>
            <person name="Fukushima K."/>
        </authorList>
    </citation>
    <scope>NUCLEOTIDE SEQUENCE</scope>
    <source>
        <strain evidence="2">SING2019-196</strain>
    </source>
</reference>
<dbReference type="EMBL" id="BSYO01000025">
    <property type="protein sequence ID" value="GMH22660.1"/>
    <property type="molecule type" value="Genomic_DNA"/>
</dbReference>
<name>A0AAD3T4C4_NEPGR</name>
<dbReference type="PANTHER" id="PTHR33978:SF4">
    <property type="entry name" value="SERINE_THREONINE-KINASE"/>
    <property type="match status" value="1"/>
</dbReference>
<proteinExistence type="predicted"/>
<organism evidence="2 3">
    <name type="scientific">Nepenthes gracilis</name>
    <name type="common">Slender pitcher plant</name>
    <dbReference type="NCBI Taxonomy" id="150966"/>
    <lineage>
        <taxon>Eukaryota</taxon>
        <taxon>Viridiplantae</taxon>
        <taxon>Streptophyta</taxon>
        <taxon>Embryophyta</taxon>
        <taxon>Tracheophyta</taxon>
        <taxon>Spermatophyta</taxon>
        <taxon>Magnoliopsida</taxon>
        <taxon>eudicotyledons</taxon>
        <taxon>Gunneridae</taxon>
        <taxon>Pentapetalae</taxon>
        <taxon>Caryophyllales</taxon>
        <taxon>Nepenthaceae</taxon>
        <taxon>Nepenthes</taxon>
    </lineage>
</organism>
<evidence type="ECO:0000313" key="2">
    <source>
        <dbReference type="EMBL" id="GMH22660.1"/>
    </source>
</evidence>